<dbReference type="EMBL" id="WTYV01000006">
    <property type="protein sequence ID" value="MXO72727.1"/>
    <property type="molecule type" value="Genomic_DNA"/>
</dbReference>
<dbReference type="Proteomes" id="UP000466966">
    <property type="component" value="Unassembled WGS sequence"/>
</dbReference>
<reference evidence="2 3" key="1">
    <citation type="submission" date="2019-12" db="EMBL/GenBank/DDBJ databases">
        <title>Genomic-based taxomic classification of the family Erythrobacteraceae.</title>
        <authorList>
            <person name="Xu L."/>
        </authorList>
    </citation>
    <scope>NUCLEOTIDE SEQUENCE [LARGE SCALE GENOMIC DNA]</scope>
    <source>
        <strain evidence="2 3">M0322</strain>
    </source>
</reference>
<feature type="chain" id="PRO_5032548242" evidence="1">
    <location>
        <begin position="23"/>
        <end position="337"/>
    </location>
</feature>
<dbReference type="OrthoDB" id="7421557at2"/>
<dbReference type="AlphaFoldDB" id="A0A844Z2L1"/>
<proteinExistence type="predicted"/>
<sequence length="337" mass="35537">MTGKALAAAGALLALSATPAQADPARTVAESARQVEPARPVGALVPQTRIASSIELGRIMFPSGGGGALGAIIIAGNNDIPQRLADAALERAETRIAPLRTALAGFDATPLAGDATLAAVQATGWLGASPPDLLTVSADESADGTAHPVLVSRTYSIGLWGPSPNMNTAAETWAGDVGAMQRRFDEAHADAAERAQVQWRYQMSPDFSQVQVYADVSLRRQGVIEPYFAQQVISVVRLDRASYIEEDNVTRWAANDAALARRALAMAFARAGEVLPHVLALDQANFTALTEEEGRQTATAAGYHGPLLVRDTTGPVFWAEDGDQRLAAFVATQTIRE</sequence>
<evidence type="ECO:0000313" key="3">
    <source>
        <dbReference type="Proteomes" id="UP000466966"/>
    </source>
</evidence>
<organism evidence="2 3">
    <name type="scientific">Alteraurantiacibacter buctensis</name>
    <dbReference type="NCBI Taxonomy" id="1503981"/>
    <lineage>
        <taxon>Bacteria</taxon>
        <taxon>Pseudomonadati</taxon>
        <taxon>Pseudomonadota</taxon>
        <taxon>Alphaproteobacteria</taxon>
        <taxon>Sphingomonadales</taxon>
        <taxon>Erythrobacteraceae</taxon>
        <taxon>Alteraurantiacibacter</taxon>
    </lineage>
</organism>
<dbReference type="RefSeq" id="WP_160772668.1">
    <property type="nucleotide sequence ID" value="NZ_WTYV01000006.1"/>
</dbReference>
<feature type="signal peptide" evidence="1">
    <location>
        <begin position="1"/>
        <end position="22"/>
    </location>
</feature>
<protein>
    <submittedName>
        <fullName evidence="2">Uncharacterized protein</fullName>
    </submittedName>
</protein>
<comment type="caution">
    <text evidence="2">The sequence shown here is derived from an EMBL/GenBank/DDBJ whole genome shotgun (WGS) entry which is preliminary data.</text>
</comment>
<name>A0A844Z2L1_9SPHN</name>
<gene>
    <name evidence="2" type="ORF">GRI99_13925</name>
</gene>
<accession>A0A844Z2L1</accession>
<evidence type="ECO:0000313" key="2">
    <source>
        <dbReference type="EMBL" id="MXO72727.1"/>
    </source>
</evidence>
<evidence type="ECO:0000256" key="1">
    <source>
        <dbReference type="SAM" id="SignalP"/>
    </source>
</evidence>
<keyword evidence="1" id="KW-0732">Signal</keyword>
<keyword evidence="3" id="KW-1185">Reference proteome</keyword>